<dbReference type="PATRIC" id="fig|156976.3.peg.2301"/>
<feature type="region of interest" description="Disordered" evidence="1">
    <location>
        <begin position="701"/>
        <end position="721"/>
    </location>
</feature>
<feature type="region of interest" description="Disordered" evidence="1">
    <location>
        <begin position="988"/>
        <end position="1061"/>
    </location>
</feature>
<dbReference type="NCBIfam" id="NF038186">
    <property type="entry name" value="YPDG_rpt"/>
    <property type="match status" value="2"/>
</dbReference>
<feature type="compositionally biased region" description="Basic and acidic residues" evidence="1">
    <location>
        <begin position="1091"/>
        <end position="1107"/>
    </location>
</feature>
<dbReference type="InterPro" id="IPR015919">
    <property type="entry name" value="Cadherin-like_sf"/>
</dbReference>
<feature type="chain" id="PRO_5005468263" description="Cell surface protein" evidence="2">
    <location>
        <begin position="25"/>
        <end position="1384"/>
    </location>
</feature>
<gene>
    <name evidence="5" type="ORF">AK829_11415</name>
</gene>
<name>A0A0K1RDX0_9CORY</name>
<dbReference type="STRING" id="156976.AK829_11415"/>
<feature type="compositionally biased region" description="Polar residues" evidence="1">
    <location>
        <begin position="1009"/>
        <end position="1021"/>
    </location>
</feature>
<organism evidence="5 6">
    <name type="scientific">Corynebacterium riegelii</name>
    <dbReference type="NCBI Taxonomy" id="156976"/>
    <lineage>
        <taxon>Bacteria</taxon>
        <taxon>Bacillati</taxon>
        <taxon>Actinomycetota</taxon>
        <taxon>Actinomycetes</taxon>
        <taxon>Mycobacteriales</taxon>
        <taxon>Corynebacteriaceae</taxon>
        <taxon>Corynebacterium</taxon>
    </lineage>
</organism>
<protein>
    <recommendedName>
        <fullName evidence="7">Cell surface protein</fullName>
    </recommendedName>
</protein>
<dbReference type="Gene3D" id="4.10.1080.10">
    <property type="entry name" value="TSP type-3 repeat"/>
    <property type="match status" value="1"/>
</dbReference>
<evidence type="ECO:0000313" key="6">
    <source>
        <dbReference type="Proteomes" id="UP000060016"/>
    </source>
</evidence>
<dbReference type="Pfam" id="PF05345">
    <property type="entry name" value="He_PIG"/>
    <property type="match status" value="2"/>
</dbReference>
<feature type="domain" description="Rib" evidence="3">
    <location>
        <begin position="1009"/>
        <end position="1083"/>
    </location>
</feature>
<reference evidence="5 6" key="1">
    <citation type="submission" date="2015-08" db="EMBL/GenBank/DDBJ databases">
        <authorList>
            <person name="Babu N.S."/>
            <person name="Beckwith C.J."/>
            <person name="Beseler K.G."/>
            <person name="Brison A."/>
            <person name="Carone J.V."/>
            <person name="Caskin T.P."/>
            <person name="Diamond M."/>
            <person name="Durham M.E."/>
            <person name="Foxe J.M."/>
            <person name="Go M."/>
            <person name="Henderson B.A."/>
            <person name="Jones I.B."/>
            <person name="McGettigan J.A."/>
            <person name="Micheletti S.J."/>
            <person name="Nasrallah M.E."/>
            <person name="Ortiz D."/>
            <person name="Piller C.R."/>
            <person name="Privatt S.R."/>
            <person name="Schneider S.L."/>
            <person name="Sharp S."/>
            <person name="Smith T.C."/>
            <person name="Stanton J.D."/>
            <person name="Ullery H.E."/>
            <person name="Wilson R.J."/>
            <person name="Serrano M.G."/>
            <person name="Buck G."/>
            <person name="Lee V."/>
            <person name="Wang Y."/>
            <person name="Carvalho R."/>
            <person name="Voegtly L."/>
            <person name="Shi R."/>
            <person name="Duckworth R."/>
            <person name="Johnson A."/>
            <person name="Loviza R."/>
            <person name="Walstead R."/>
            <person name="Shah Z."/>
            <person name="Kiflezghi M."/>
            <person name="Wade K."/>
            <person name="Ball S.L."/>
            <person name="Bradley K.W."/>
            <person name="Asai D.J."/>
            <person name="Bowman C.A."/>
            <person name="Russell D.A."/>
            <person name="Pope W.H."/>
            <person name="Jacobs-Sera D."/>
            <person name="Hendrix R.W."/>
            <person name="Hatfull G.F."/>
        </authorList>
    </citation>
    <scope>NUCLEOTIDE SEQUENCE [LARGE SCALE GENOMIC DNA]</scope>
    <source>
        <strain evidence="5 6">PUDD_83A45</strain>
    </source>
</reference>
<feature type="compositionally biased region" description="Polar residues" evidence="1">
    <location>
        <begin position="1120"/>
        <end position="1141"/>
    </location>
</feature>
<proteinExistence type="predicted"/>
<feature type="region of interest" description="Disordered" evidence="1">
    <location>
        <begin position="764"/>
        <end position="975"/>
    </location>
</feature>
<feature type="region of interest" description="Disordered" evidence="1">
    <location>
        <begin position="1091"/>
        <end position="1148"/>
    </location>
</feature>
<dbReference type="Pfam" id="PF08428">
    <property type="entry name" value="Rib"/>
    <property type="match status" value="1"/>
</dbReference>
<feature type="compositionally biased region" description="Basic and acidic residues" evidence="1">
    <location>
        <begin position="1225"/>
        <end position="1236"/>
    </location>
</feature>
<dbReference type="InterPro" id="IPR012706">
    <property type="entry name" value="Rib_alpha_Esp_rpt"/>
</dbReference>
<dbReference type="InterPro" id="IPR044055">
    <property type="entry name" value="RibLong"/>
</dbReference>
<evidence type="ECO:0000256" key="2">
    <source>
        <dbReference type="SAM" id="SignalP"/>
    </source>
</evidence>
<feature type="compositionally biased region" description="Basic and acidic residues" evidence="1">
    <location>
        <begin position="786"/>
        <end position="796"/>
    </location>
</feature>
<feature type="compositionally biased region" description="Basic and acidic residues" evidence="1">
    <location>
        <begin position="830"/>
        <end position="848"/>
    </location>
</feature>
<accession>A0A0K1RDX0</accession>
<dbReference type="SUPFAM" id="SSF103647">
    <property type="entry name" value="TSP type-3 repeat"/>
    <property type="match status" value="1"/>
</dbReference>
<evidence type="ECO:0008006" key="7">
    <source>
        <dbReference type="Google" id="ProtNLM"/>
    </source>
</evidence>
<feature type="compositionally biased region" description="Polar residues" evidence="1">
    <location>
        <begin position="771"/>
        <end position="785"/>
    </location>
</feature>
<feature type="compositionally biased region" description="Basic and acidic residues" evidence="1">
    <location>
        <begin position="1029"/>
        <end position="1038"/>
    </location>
</feature>
<dbReference type="SUPFAM" id="SSF49313">
    <property type="entry name" value="Cadherin-like"/>
    <property type="match status" value="1"/>
</dbReference>
<dbReference type="EMBL" id="CP012342">
    <property type="protein sequence ID" value="AKV59630.1"/>
    <property type="molecule type" value="Genomic_DNA"/>
</dbReference>
<feature type="compositionally biased region" description="Acidic residues" evidence="1">
    <location>
        <begin position="873"/>
        <end position="895"/>
    </location>
</feature>
<dbReference type="GO" id="GO:0005975">
    <property type="term" value="P:carbohydrate metabolic process"/>
    <property type="evidence" value="ECO:0007669"/>
    <property type="project" value="UniProtKB-ARBA"/>
</dbReference>
<dbReference type="GO" id="GO:0016020">
    <property type="term" value="C:membrane"/>
    <property type="evidence" value="ECO:0007669"/>
    <property type="project" value="InterPro"/>
</dbReference>
<evidence type="ECO:0000313" key="5">
    <source>
        <dbReference type="EMBL" id="AKV59630.1"/>
    </source>
</evidence>
<dbReference type="GO" id="GO:0005509">
    <property type="term" value="F:calcium ion binding"/>
    <property type="evidence" value="ECO:0007669"/>
    <property type="project" value="InterPro"/>
</dbReference>
<sequence length="1384" mass="148284">MNIARRRGTSIAAAALSFALIAHAAPAPAQPAKAQTHNALPVTNTAIESEGLANAPFTISGTVREVFAQAATNAGLADYSKPIAGAKVYAQWKEGTSDVRYSPVYVATTNEQGSYAIEMKPFFDELNRMRVFEAAQTTGSAGLSDIAGNRRLDGWNEKIRVWVELPDGQKKDLRLMNHYASAWAPSQSVADSSHMVSWNSNYNVSNLDVNFIRNTDYTLTKPRDQWAVSNEGDNAGSRLEGSVSGVVFWNSAVPNGAVDSETAAILGGGIIQGEQRDLVLAGQEIVGSYLSDEAILAIEEHVKQNFGGRKLRGSDWTIADENKMQEWINQQIQTDHPEWIAETVTTTTDENGVYWLYFKGIYGDTRNNRWIVPQDKFHTLAGAWSEGNWSQGTTTSKHINLDWMYVGPVDLPDNIGVQSGWQFQRWMNGIDPGTWSGGKNVAAGKTEDWMQDYQRGMNIILSPAPLDFDVVNFDSQLHTAQAGDTAVTKATGLLTHENLKYDIVWTDPEGNVVAEHKDLKVENYSLPSADFTVPADLEENTTYTATLWAQDGTGNRTPLASDAFTAVVINSLPVGSVGEAYNHSVAPMLADAITHQTFHAEGLPEGMSIDPATGVISGTPKKPGRYQVKVANQAELTVGDASVSTVENSKVYDLFVTDTMLHDATVNQPYDQAVLPEGLPEAAVVRNLQVEGLPAGLKFDPASGTITGTPTEVSKDVPSQEKPNVTVTYDIVIPAEEAGGEPTVVQAGHVDRVPLVVKAEDQAEQFEPSYGSETVTADTPASSKPTFKDKDGKDVDAPSGTTFELPKDFTAPEGFKVEVDPETGVVTVTVERDEEGKPKLNADSKEEFDVPVTVTYPDGTQDHPTASFKLDTDGDGTPDTEDGDDDGDGIPDAEDSNPKVPNANDHFQPEYEGGNGEPGKDVTVPAPKFTDKNGNPTTAPEGTTFTPGNNAPEGVTVDPNTGAITVSIPGDAKPGETITVPVVVTYPDGTTDEVTTTVTVDEPKKDPSQADQYDPQGQDQKVPTGGTPDPRKNIKNADDLPEGTKFQYKETPDTSTPGEYDVTVVVTYPDGSTDEVNTKLIVGSDAQRYAPKYDEKTDVPVDGDKNTNDPFGKQAPLKSTEATPTENSDADTWTFTPQDNGVINAKAPSMDQVKDKIAAKLPEIKSTEAGKRWDTFVETFKPFARPAVEVNFTYEDGSTNSAMANFDLVGKDGKSLLDPNGDFDGDGHTNREEIEKTTNPADAQDKPDTAPGIDTGKCVATTLGFGLPLIALLPIGLATQIDLPGLTPIANEVSARLEQTNSQIQQQLGVFNPQMAGQVAEVNARLKEVGADLAMVAAGIALIAAGILAGTLIYDNCAPGGGFNSSVKDMKLKGSSGKEYTLSS</sequence>
<dbReference type="InterPro" id="IPR059115">
    <property type="entry name" value="Rib"/>
</dbReference>
<dbReference type="InterPro" id="IPR013783">
    <property type="entry name" value="Ig-like_fold"/>
</dbReference>
<evidence type="ECO:0000256" key="1">
    <source>
        <dbReference type="SAM" id="MobiDB-lite"/>
    </source>
</evidence>
<feature type="compositionally biased region" description="Polar residues" evidence="1">
    <location>
        <begin position="932"/>
        <end position="949"/>
    </location>
</feature>
<evidence type="ECO:0000259" key="4">
    <source>
        <dbReference type="Pfam" id="PF18957"/>
    </source>
</evidence>
<feature type="signal peptide" evidence="2">
    <location>
        <begin position="1"/>
        <end position="24"/>
    </location>
</feature>
<dbReference type="Gene3D" id="2.60.40.10">
    <property type="entry name" value="Immunoglobulins"/>
    <property type="match status" value="2"/>
</dbReference>
<dbReference type="Proteomes" id="UP000060016">
    <property type="component" value="Chromosome"/>
</dbReference>
<dbReference type="KEGG" id="crie:AK829_11415"/>
<dbReference type="InterPro" id="IPR028974">
    <property type="entry name" value="TSP_type-3_rpt"/>
</dbReference>
<evidence type="ECO:0000259" key="3">
    <source>
        <dbReference type="Pfam" id="PF08428"/>
    </source>
</evidence>
<feature type="region of interest" description="Disordered" evidence="1">
    <location>
        <begin position="1217"/>
        <end position="1251"/>
    </location>
</feature>
<keyword evidence="2" id="KW-0732">Signal</keyword>
<dbReference type="NCBIfam" id="TIGR02331">
    <property type="entry name" value="rib_alpha"/>
    <property type="match status" value="1"/>
</dbReference>
<dbReference type="Pfam" id="PF18957">
    <property type="entry name" value="RibLong"/>
    <property type="match status" value="2"/>
</dbReference>
<keyword evidence="6" id="KW-1185">Reference proteome</keyword>
<feature type="domain" description="Long Rib" evidence="4">
    <location>
        <begin position="905"/>
        <end position="1001"/>
    </location>
</feature>
<feature type="domain" description="Long Rib" evidence="4">
    <location>
        <begin position="763"/>
        <end position="869"/>
    </location>
</feature>